<name>A0A381ZX76_9ZZZZ</name>
<reference evidence="1" key="1">
    <citation type="submission" date="2018-05" db="EMBL/GenBank/DDBJ databases">
        <authorList>
            <person name="Lanie J.A."/>
            <person name="Ng W.-L."/>
            <person name="Kazmierczak K.M."/>
            <person name="Andrzejewski T.M."/>
            <person name="Davidsen T.M."/>
            <person name="Wayne K.J."/>
            <person name="Tettelin H."/>
            <person name="Glass J.I."/>
            <person name="Rusch D."/>
            <person name="Podicherti R."/>
            <person name="Tsui H.-C.T."/>
            <person name="Winkler M.E."/>
        </authorList>
    </citation>
    <scope>NUCLEOTIDE SEQUENCE</scope>
</reference>
<evidence type="ECO:0000313" key="1">
    <source>
        <dbReference type="EMBL" id="SVA93704.1"/>
    </source>
</evidence>
<organism evidence="1">
    <name type="scientific">marine metagenome</name>
    <dbReference type="NCBI Taxonomy" id="408172"/>
    <lineage>
        <taxon>unclassified sequences</taxon>
        <taxon>metagenomes</taxon>
        <taxon>ecological metagenomes</taxon>
    </lineage>
</organism>
<accession>A0A381ZX76</accession>
<gene>
    <name evidence="1" type="ORF">METZ01_LOCUS146558</name>
</gene>
<protein>
    <submittedName>
        <fullName evidence="1">Uncharacterized protein</fullName>
    </submittedName>
</protein>
<dbReference type="AlphaFoldDB" id="A0A381ZX76"/>
<proteinExistence type="predicted"/>
<sequence length="45" mass="5518">MFTEVRCQLCLNNKAVFSFHQSMFKREHHRYADLIWLMMENEALV</sequence>
<dbReference type="EMBL" id="UINC01022970">
    <property type="protein sequence ID" value="SVA93704.1"/>
    <property type="molecule type" value="Genomic_DNA"/>
</dbReference>